<accession>A0ABW7STQ8</accession>
<evidence type="ECO:0000256" key="1">
    <source>
        <dbReference type="SAM" id="MobiDB-lite"/>
    </source>
</evidence>
<name>A0ABW7STQ8_9ACTN</name>
<dbReference type="EMBL" id="JBIRPU010000022">
    <property type="protein sequence ID" value="MFI0795886.1"/>
    <property type="molecule type" value="Genomic_DNA"/>
</dbReference>
<feature type="region of interest" description="Disordered" evidence="1">
    <location>
        <begin position="126"/>
        <end position="156"/>
    </location>
</feature>
<organism evidence="2 3">
    <name type="scientific">Micromonospora rubida</name>
    <dbReference type="NCBI Taxonomy" id="2697657"/>
    <lineage>
        <taxon>Bacteria</taxon>
        <taxon>Bacillati</taxon>
        <taxon>Actinomycetota</taxon>
        <taxon>Actinomycetes</taxon>
        <taxon>Micromonosporales</taxon>
        <taxon>Micromonosporaceae</taxon>
        <taxon>Micromonospora</taxon>
    </lineage>
</organism>
<dbReference type="Proteomes" id="UP001611075">
    <property type="component" value="Unassembled WGS sequence"/>
</dbReference>
<feature type="compositionally biased region" description="Basic and acidic residues" evidence="1">
    <location>
        <begin position="136"/>
        <end position="149"/>
    </location>
</feature>
<comment type="caution">
    <text evidence="2">The sequence shown here is derived from an EMBL/GenBank/DDBJ whole genome shotgun (WGS) entry which is preliminary data.</text>
</comment>
<dbReference type="RefSeq" id="WP_396683503.1">
    <property type="nucleotide sequence ID" value="NZ_JBIRPU010000022.1"/>
</dbReference>
<proteinExistence type="predicted"/>
<reference evidence="2 3" key="1">
    <citation type="submission" date="2024-10" db="EMBL/GenBank/DDBJ databases">
        <title>The Natural Products Discovery Center: Release of the First 8490 Sequenced Strains for Exploring Actinobacteria Biosynthetic Diversity.</title>
        <authorList>
            <person name="Kalkreuter E."/>
            <person name="Kautsar S.A."/>
            <person name="Yang D."/>
            <person name="Bader C.D."/>
            <person name="Teijaro C.N."/>
            <person name="Fluegel L."/>
            <person name="Davis C.M."/>
            <person name="Simpson J.R."/>
            <person name="Lauterbach L."/>
            <person name="Steele A.D."/>
            <person name="Gui C."/>
            <person name="Meng S."/>
            <person name="Li G."/>
            <person name="Viehrig K."/>
            <person name="Ye F."/>
            <person name="Su P."/>
            <person name="Kiefer A.F."/>
            <person name="Nichols A."/>
            <person name="Cepeda A.J."/>
            <person name="Yan W."/>
            <person name="Fan B."/>
            <person name="Jiang Y."/>
            <person name="Adhikari A."/>
            <person name="Zheng C.-J."/>
            <person name="Schuster L."/>
            <person name="Cowan T.M."/>
            <person name="Smanski M.J."/>
            <person name="Chevrette M.G."/>
            <person name="De Carvalho L.P.S."/>
            <person name="Shen B."/>
        </authorList>
    </citation>
    <scope>NUCLEOTIDE SEQUENCE [LARGE SCALE GENOMIC DNA]</scope>
    <source>
        <strain evidence="2 3">NPDC021253</strain>
    </source>
</reference>
<evidence type="ECO:0000313" key="2">
    <source>
        <dbReference type="EMBL" id="MFI0795886.1"/>
    </source>
</evidence>
<evidence type="ECO:0000313" key="3">
    <source>
        <dbReference type="Proteomes" id="UP001611075"/>
    </source>
</evidence>
<protein>
    <submittedName>
        <fullName evidence="2">Uncharacterized protein</fullName>
    </submittedName>
</protein>
<gene>
    <name evidence="2" type="ORF">ACH4OY_24855</name>
</gene>
<sequence length="156" mass="17401">MGALGVDSEVKVVAGGGRGTEGWLDLARWDDTAIEIGEIKPGHPTCLPQGRDDLDFYKGVLEETEDPRFKLPEPQLLTTTNVDGVYGYKCTPPDSDYFIAGGRSRPATNTSRRRCSRPSRTFFGSECIRKKTKRQATREERVRITDRARTSHPSRG</sequence>
<keyword evidence="3" id="KW-1185">Reference proteome</keyword>